<dbReference type="Gene3D" id="1.20.80.10">
    <property type="match status" value="1"/>
</dbReference>
<evidence type="ECO:0000259" key="3">
    <source>
        <dbReference type="PROSITE" id="PS51228"/>
    </source>
</evidence>
<keyword evidence="2" id="KW-0472">Membrane</keyword>
<evidence type="ECO:0000313" key="5">
    <source>
        <dbReference type="WormBase" id="Bm6298b"/>
    </source>
</evidence>
<evidence type="ECO:0000256" key="1">
    <source>
        <dbReference type="ARBA" id="ARBA00023121"/>
    </source>
</evidence>
<reference evidence="4" key="2">
    <citation type="submission" date="2012-12" db="EMBL/GenBank/DDBJ databases">
        <authorList>
            <consortium name="WormBase Consortium"/>
            <person name="Ghedin E."/>
            <person name="Paulini M."/>
        </authorList>
    </citation>
    <scope>NUCLEOTIDE SEQUENCE</scope>
    <source>
        <strain evidence="4">FR3</strain>
    </source>
</reference>
<gene>
    <name evidence="5" type="primary">bma-acbp-6</name>
    <name evidence="4" type="synonym">Bma-acbp-6</name>
    <name evidence="5" type="ORF">Bm6298</name>
    <name evidence="4" type="ORF">BM_Bm6298</name>
</gene>
<evidence type="ECO:0000313" key="4">
    <source>
        <dbReference type="EMBL" id="CDP91875.1"/>
    </source>
</evidence>
<evidence type="ECO:0000256" key="2">
    <source>
        <dbReference type="SAM" id="Phobius"/>
    </source>
</evidence>
<keyword evidence="1" id="KW-0446">Lipid-binding</keyword>
<dbReference type="InterPro" id="IPR014352">
    <property type="entry name" value="FERM/acyl-CoA-bd_prot_sf"/>
</dbReference>
<name>A0A1I9GEZ3_BRUMA</name>
<dbReference type="PANTHER" id="PTHR23310">
    <property type="entry name" value="ACYL-COA-BINDING PROTEIN, ACBP"/>
    <property type="match status" value="1"/>
</dbReference>
<reference evidence="4" key="1">
    <citation type="journal article" date="2007" name="Science">
        <title>Draft genome of the filarial nematode parasite Brugia malayi.</title>
        <authorList>
            <person name="Ghedin E."/>
            <person name="Wang S."/>
            <person name="Spiro D."/>
            <person name="Caler E."/>
            <person name="Zhao Q."/>
            <person name="Crabtree J."/>
            <person name="Allen J.E."/>
            <person name="Delcher A.L."/>
            <person name="Guiliano D.B."/>
            <person name="Miranda-Saavedra D."/>
            <person name="Angiuoli S.V."/>
            <person name="Creasy T."/>
            <person name="Amedeo P."/>
            <person name="Haas B."/>
            <person name="El-Sayed N.M."/>
            <person name="Wortman J.R."/>
            <person name="Feldblyum T."/>
            <person name="Tallon L."/>
            <person name="Schatz M."/>
            <person name="Shumway M."/>
            <person name="Koo H."/>
            <person name="Salzberg S.L."/>
            <person name="Schobel S."/>
            <person name="Pertea M."/>
            <person name="Pop M."/>
            <person name="White O."/>
            <person name="Barton G.J."/>
            <person name="Carlow C.K."/>
            <person name="Crawford M.J."/>
            <person name="Daub J."/>
            <person name="Dimmic M.W."/>
            <person name="Estes C.F."/>
            <person name="Foster J.M."/>
            <person name="Ganatra M."/>
            <person name="Gregory W.F."/>
            <person name="Johnson N.M."/>
            <person name="Jin J."/>
            <person name="Komuniecki R."/>
            <person name="Korf I."/>
            <person name="Kumar S."/>
            <person name="Laney S."/>
            <person name="Li B.W."/>
            <person name="Li W."/>
            <person name="Lindblom T.H."/>
            <person name="Lustigman S."/>
            <person name="Ma D."/>
            <person name="Maina C.V."/>
            <person name="Martin D.M."/>
            <person name="McCarter J.P."/>
            <person name="McReynolds L."/>
            <person name="Mitreva M."/>
            <person name="Nutman T.B."/>
            <person name="Parkinson J."/>
            <person name="Peregrin-Alvarez J.M."/>
            <person name="Poole C."/>
            <person name="Ren Q."/>
            <person name="Saunders L."/>
            <person name="Sluder A.E."/>
            <person name="Smith K."/>
            <person name="Stanke M."/>
            <person name="Unnasch T.R."/>
            <person name="Ware J."/>
            <person name="Wei A.D."/>
            <person name="Weil G."/>
            <person name="Williams D.J."/>
            <person name="Zhang Y."/>
            <person name="Williams S.A."/>
            <person name="Fraser-Liggett C."/>
            <person name="Slatko B."/>
            <person name="Blaxter M.L."/>
            <person name="Scott A.L."/>
        </authorList>
    </citation>
    <scope>NUCLEOTIDE SEQUENCE</scope>
    <source>
        <strain evidence="4">FR3</strain>
    </source>
</reference>
<dbReference type="PANTHER" id="PTHR23310:SF138">
    <property type="entry name" value="ACB DOMAIN-CONTAINING PROTEIN"/>
    <property type="match status" value="1"/>
</dbReference>
<dbReference type="GO" id="GO:0000062">
    <property type="term" value="F:fatty-acyl-CoA binding"/>
    <property type="evidence" value="ECO:0007669"/>
    <property type="project" value="InterPro"/>
</dbReference>
<dbReference type="SUPFAM" id="SSF47027">
    <property type="entry name" value="Acyl-CoA binding protein"/>
    <property type="match status" value="1"/>
</dbReference>
<dbReference type="InterPro" id="IPR035984">
    <property type="entry name" value="Acyl-CoA-binding_sf"/>
</dbReference>
<protein>
    <submittedName>
        <fullName evidence="4">BMA-ACBP-6, isoform b</fullName>
    </submittedName>
</protein>
<keyword evidence="2" id="KW-1133">Transmembrane helix</keyword>
<accession>A0A1I9GEZ3</accession>
<dbReference type="GO" id="GO:0006631">
    <property type="term" value="P:fatty acid metabolic process"/>
    <property type="evidence" value="ECO:0007669"/>
    <property type="project" value="TreeGrafter"/>
</dbReference>
<dbReference type="AlphaFoldDB" id="A0A1I9GEZ3"/>
<dbReference type="PROSITE" id="PS51228">
    <property type="entry name" value="ACB_2"/>
    <property type="match status" value="1"/>
</dbReference>
<dbReference type="InterPro" id="IPR000582">
    <property type="entry name" value="Acyl-CoA-binding_protein"/>
</dbReference>
<sequence>MQIAQFLNSNDLTFLDISNYNFIAQSTFKYQMTAIFLDLFIIYIIPFFVMPLSELRKKYSGMNFNIAAEEMRRLDGEPNDEEKLQLYGLYKQIIHGDIPSAEDYRTNIRTYASIKISKPSGTDQWNLRKYSAWVKNKGKDRQKCEKEYVQLAEEMIKKYGRKIVRLLSSTCYSEYEKPLQ</sequence>
<dbReference type="EMBL" id="LN856617">
    <property type="protein sequence ID" value="CDP91875.1"/>
    <property type="molecule type" value="Genomic_DNA"/>
</dbReference>
<dbReference type="WormBase" id="Bm6298b">
    <property type="protein sequence ID" value="BM45933"/>
    <property type="gene ID" value="WBGene00226559"/>
    <property type="gene designation" value="Bma-acbp-6"/>
</dbReference>
<feature type="transmembrane region" description="Helical" evidence="2">
    <location>
        <begin position="30"/>
        <end position="52"/>
    </location>
</feature>
<organism evidence="4">
    <name type="scientific">Brugia malayi</name>
    <name type="common">Filarial nematode worm</name>
    <dbReference type="NCBI Taxonomy" id="6279"/>
    <lineage>
        <taxon>Eukaryota</taxon>
        <taxon>Metazoa</taxon>
        <taxon>Ecdysozoa</taxon>
        <taxon>Nematoda</taxon>
        <taxon>Chromadorea</taxon>
        <taxon>Rhabditida</taxon>
        <taxon>Spirurina</taxon>
        <taxon>Spiruromorpha</taxon>
        <taxon>Filarioidea</taxon>
        <taxon>Onchocercidae</taxon>
        <taxon>Brugia</taxon>
    </lineage>
</organism>
<keyword evidence="2" id="KW-0812">Transmembrane</keyword>
<dbReference type="Pfam" id="PF00887">
    <property type="entry name" value="ACBP"/>
    <property type="match status" value="1"/>
</dbReference>
<feature type="domain" description="ACB" evidence="3">
    <location>
        <begin position="60"/>
        <end position="161"/>
    </location>
</feature>
<proteinExistence type="predicted"/>